<dbReference type="Pfam" id="PF12796">
    <property type="entry name" value="Ank_2"/>
    <property type="match status" value="1"/>
</dbReference>
<dbReference type="InterPro" id="IPR002110">
    <property type="entry name" value="Ankyrin_rpt"/>
</dbReference>
<dbReference type="RefSeq" id="XP_001313920.1">
    <property type="nucleotide sequence ID" value="XM_001313917.1"/>
</dbReference>
<reference evidence="4" key="1">
    <citation type="submission" date="2006-10" db="EMBL/GenBank/DDBJ databases">
        <authorList>
            <person name="Amadeo P."/>
            <person name="Zhao Q."/>
            <person name="Wortman J."/>
            <person name="Fraser-Liggett C."/>
            <person name="Carlton J."/>
        </authorList>
    </citation>
    <scope>NUCLEOTIDE SEQUENCE</scope>
    <source>
        <strain evidence="4">G3</strain>
    </source>
</reference>
<dbReference type="InParanoid" id="A2F235"/>
<gene>
    <name evidence="4" type="ORF">TVAG_295680</name>
</gene>
<dbReference type="VEuPathDB" id="TrichDB:TVAG_295680"/>
<proteinExistence type="predicted"/>
<dbReference type="InterPro" id="IPR050663">
    <property type="entry name" value="Ankyrin-SOCS_Box"/>
</dbReference>
<reference evidence="4" key="2">
    <citation type="journal article" date="2007" name="Science">
        <title>Draft genome sequence of the sexually transmitted pathogen Trichomonas vaginalis.</title>
        <authorList>
            <person name="Carlton J.M."/>
            <person name="Hirt R.P."/>
            <person name="Silva J.C."/>
            <person name="Delcher A.L."/>
            <person name="Schatz M."/>
            <person name="Zhao Q."/>
            <person name="Wortman J.R."/>
            <person name="Bidwell S.L."/>
            <person name="Alsmark U.C.M."/>
            <person name="Besteiro S."/>
            <person name="Sicheritz-Ponten T."/>
            <person name="Noel C.J."/>
            <person name="Dacks J.B."/>
            <person name="Foster P.G."/>
            <person name="Simillion C."/>
            <person name="Van de Peer Y."/>
            <person name="Miranda-Saavedra D."/>
            <person name="Barton G.J."/>
            <person name="Westrop G.D."/>
            <person name="Mueller S."/>
            <person name="Dessi D."/>
            <person name="Fiori P.L."/>
            <person name="Ren Q."/>
            <person name="Paulsen I."/>
            <person name="Zhang H."/>
            <person name="Bastida-Corcuera F.D."/>
            <person name="Simoes-Barbosa A."/>
            <person name="Brown M.T."/>
            <person name="Hayes R.D."/>
            <person name="Mukherjee M."/>
            <person name="Okumura C.Y."/>
            <person name="Schneider R."/>
            <person name="Smith A.J."/>
            <person name="Vanacova S."/>
            <person name="Villalvazo M."/>
            <person name="Haas B.J."/>
            <person name="Pertea M."/>
            <person name="Feldblyum T.V."/>
            <person name="Utterback T.R."/>
            <person name="Shu C.L."/>
            <person name="Osoegawa K."/>
            <person name="de Jong P.J."/>
            <person name="Hrdy I."/>
            <person name="Horvathova L."/>
            <person name="Zubacova Z."/>
            <person name="Dolezal P."/>
            <person name="Malik S.B."/>
            <person name="Logsdon J.M. Jr."/>
            <person name="Henze K."/>
            <person name="Gupta A."/>
            <person name="Wang C.C."/>
            <person name="Dunne R.L."/>
            <person name="Upcroft J.A."/>
            <person name="Upcroft P."/>
            <person name="White O."/>
            <person name="Salzberg S.L."/>
            <person name="Tang P."/>
            <person name="Chiu C.-H."/>
            <person name="Lee Y.-S."/>
            <person name="Embley T.M."/>
            <person name="Coombs G.H."/>
            <person name="Mottram J.C."/>
            <person name="Tachezy J."/>
            <person name="Fraser-Liggett C.M."/>
            <person name="Johnson P.J."/>
        </authorList>
    </citation>
    <scope>NUCLEOTIDE SEQUENCE [LARGE SCALE GENOMIC DNA]</scope>
    <source>
        <strain evidence="4">G3</strain>
    </source>
</reference>
<dbReference type="SMR" id="A2F235"/>
<dbReference type="SMART" id="SM00248">
    <property type="entry name" value="ANK"/>
    <property type="match status" value="2"/>
</dbReference>
<evidence type="ECO:0000256" key="3">
    <source>
        <dbReference type="PROSITE-ProRule" id="PRU00023"/>
    </source>
</evidence>
<protein>
    <submittedName>
        <fullName evidence="4">Uncharacterized protein</fullName>
    </submittedName>
</protein>
<feature type="repeat" description="ANK" evidence="3">
    <location>
        <begin position="56"/>
        <end position="88"/>
    </location>
</feature>
<keyword evidence="1" id="KW-0677">Repeat</keyword>
<evidence type="ECO:0000313" key="5">
    <source>
        <dbReference type="Proteomes" id="UP000001542"/>
    </source>
</evidence>
<organism evidence="4 5">
    <name type="scientific">Trichomonas vaginalis (strain ATCC PRA-98 / G3)</name>
    <dbReference type="NCBI Taxonomy" id="412133"/>
    <lineage>
        <taxon>Eukaryota</taxon>
        <taxon>Metamonada</taxon>
        <taxon>Parabasalia</taxon>
        <taxon>Trichomonadida</taxon>
        <taxon>Trichomonadidae</taxon>
        <taxon>Trichomonas</taxon>
    </lineage>
</organism>
<name>A2F235_TRIV3</name>
<dbReference type="PANTHER" id="PTHR24193:SF121">
    <property type="entry name" value="ADA2A-CONTAINING COMPLEX COMPONENT 3, ISOFORM D"/>
    <property type="match status" value="1"/>
</dbReference>
<dbReference type="VEuPathDB" id="TrichDB:TVAGG3_0971610"/>
<dbReference type="PANTHER" id="PTHR24193">
    <property type="entry name" value="ANKYRIN REPEAT PROTEIN"/>
    <property type="match status" value="1"/>
</dbReference>
<dbReference type="Gene3D" id="1.25.40.20">
    <property type="entry name" value="Ankyrin repeat-containing domain"/>
    <property type="match status" value="1"/>
</dbReference>
<dbReference type="EMBL" id="DS113581">
    <property type="protein sequence ID" value="EAY01034.1"/>
    <property type="molecule type" value="Genomic_DNA"/>
</dbReference>
<accession>A2F235</accession>
<keyword evidence="2 3" id="KW-0040">ANK repeat</keyword>
<keyword evidence="5" id="KW-1185">Reference proteome</keyword>
<dbReference type="AlphaFoldDB" id="A2F235"/>
<evidence type="ECO:0000313" key="4">
    <source>
        <dbReference type="EMBL" id="EAY01034.1"/>
    </source>
</evidence>
<dbReference type="Proteomes" id="UP000001542">
    <property type="component" value="Unassembled WGS sequence"/>
</dbReference>
<dbReference type="KEGG" id="tva:4758858"/>
<evidence type="ECO:0000256" key="1">
    <source>
        <dbReference type="ARBA" id="ARBA00022737"/>
    </source>
</evidence>
<dbReference type="SUPFAM" id="SSF48403">
    <property type="entry name" value="Ankyrin repeat"/>
    <property type="match status" value="1"/>
</dbReference>
<dbReference type="OrthoDB" id="194358at2759"/>
<sequence>MMVLKVVEVLISNGAKVDAKNKADETALNIAVGRSYCDIAELLILHVANVNSKDISGLTLLDRATVFNDKEMIEFIISHGANDNTTEFDGEPVSYGSTDIDKKLKEGIPLSFYGDLYAKPVEEEIICDCLTKCDTNCDEVITNDLFVATSLETSKELNGKEKEGKSYDSNIIEYLFFLKIIQLKFISYTSRAIIAYFSIYNFESLL</sequence>
<dbReference type="PROSITE" id="PS50088">
    <property type="entry name" value="ANK_REPEAT"/>
    <property type="match status" value="1"/>
</dbReference>
<evidence type="ECO:0000256" key="2">
    <source>
        <dbReference type="ARBA" id="ARBA00023043"/>
    </source>
</evidence>
<dbReference type="InterPro" id="IPR036770">
    <property type="entry name" value="Ankyrin_rpt-contain_sf"/>
</dbReference>